<protein>
    <submittedName>
        <fullName evidence="2">CSON013154 protein</fullName>
    </submittedName>
</protein>
<feature type="domain" description="CHK kinase-like" evidence="1">
    <location>
        <begin position="535"/>
        <end position="722"/>
    </location>
</feature>
<dbReference type="AlphaFoldDB" id="A0A336MB58"/>
<sequence length="811" mass="94707">MVSENALHFSWLTTEFLINITKTKHDLTPQDKVTIKSFETSYASAKGDNYLGTVFRLETKVMFHNHDNTDYYIIKTTDGEVVSGSNAMADEFKAYQIEMEMYELILPALEKLWLELGNENVKFGPRCYGVFRKPFDIIVLEDLKQEGFFVLDRLTNFNMIQVKEIIKWLAKFHAASVVYVWNNGPLSSTFKRGMFCKEFIGKCWGTHFDNLYRTFTNLIREWPNFKNISEKLEKFGDCIYQKCCNSMEVNSSELNVLNHGDTWITNVLLSTNHDNLKHDIRLIDFQFSSWGSPAQDLWFLISTSINIEDRINNFDIIIQYYYKTLTDSFIKLKYEGNIPTFEDFQQDLMKRGVLGLGVTTESFAAISIDKGMQINFETVARDDHIGENFRKKIFNNPRFIETSRKYLEFLDMKGIFEFLQARLKRYFKDDSIKITSLIVKPASGKGDGYAGLLLRASVSFTSQVFSMEEKTSFIIKTIVWDELTSKTQKVYNIVKKEIYLYENVLPKIKNLLTGINVKGDIFPSTISTEPDNELIIMEDLNLKKYIMLDRLKGLPDRAHLMLFLKRLAQVHAASAVLYEKDKSIYKKCSFGMFNRSTDVYHIFFYGFFDALCNEVGRWFGYGYYAEKLKAMRSTLIENACRVYDNDENDFCVLTHGDMWINNIMFNYHANGVPKDCVLYGYYGTPFIDLLLFLISSTDNDTRINHEEYIQYYYKNLKIVLLKLGYKKKIPTLFEFRQQYIKKSFLKITSMFIMTPIMTNDLGDMADLEALLINNERSKKFAELCMKRPDFQETIKRILPVFDREGLLDPIH</sequence>
<organism evidence="2">
    <name type="scientific">Culicoides sonorensis</name>
    <name type="common">Biting midge</name>
    <dbReference type="NCBI Taxonomy" id="179676"/>
    <lineage>
        <taxon>Eukaryota</taxon>
        <taxon>Metazoa</taxon>
        <taxon>Ecdysozoa</taxon>
        <taxon>Arthropoda</taxon>
        <taxon>Hexapoda</taxon>
        <taxon>Insecta</taxon>
        <taxon>Pterygota</taxon>
        <taxon>Neoptera</taxon>
        <taxon>Endopterygota</taxon>
        <taxon>Diptera</taxon>
        <taxon>Nematocera</taxon>
        <taxon>Chironomoidea</taxon>
        <taxon>Ceratopogonidae</taxon>
        <taxon>Ceratopogoninae</taxon>
        <taxon>Culicoides</taxon>
        <taxon>Monoculicoides</taxon>
    </lineage>
</organism>
<dbReference type="SUPFAM" id="SSF56112">
    <property type="entry name" value="Protein kinase-like (PK-like)"/>
    <property type="match status" value="2"/>
</dbReference>
<dbReference type="InterPro" id="IPR011009">
    <property type="entry name" value="Kinase-like_dom_sf"/>
</dbReference>
<dbReference type="InterPro" id="IPR004119">
    <property type="entry name" value="EcKL"/>
</dbReference>
<reference evidence="2" key="1">
    <citation type="submission" date="2018-07" db="EMBL/GenBank/DDBJ databases">
        <authorList>
            <person name="Quirk P.G."/>
            <person name="Krulwich T.A."/>
        </authorList>
    </citation>
    <scope>NUCLEOTIDE SEQUENCE</scope>
</reference>
<dbReference type="Pfam" id="PF02958">
    <property type="entry name" value="EcKL"/>
    <property type="match status" value="2"/>
</dbReference>
<dbReference type="SMART" id="SM00587">
    <property type="entry name" value="CHK"/>
    <property type="match status" value="2"/>
</dbReference>
<dbReference type="InterPro" id="IPR015897">
    <property type="entry name" value="CHK_kinase-like"/>
</dbReference>
<evidence type="ECO:0000313" key="2">
    <source>
        <dbReference type="EMBL" id="SSX26159.1"/>
    </source>
</evidence>
<dbReference type="Gene3D" id="3.90.1200.10">
    <property type="match status" value="1"/>
</dbReference>
<dbReference type="VEuPathDB" id="VectorBase:CSON013154"/>
<dbReference type="EMBL" id="UFQT01000653">
    <property type="protein sequence ID" value="SSX26159.1"/>
    <property type="molecule type" value="Genomic_DNA"/>
</dbReference>
<gene>
    <name evidence="2" type="primary">CSON013154</name>
</gene>
<dbReference type="PANTHER" id="PTHR11012:SF56">
    <property type="entry name" value="CHK KINASE-LIKE DOMAIN-CONTAINING PROTEIN-RELATED"/>
    <property type="match status" value="1"/>
</dbReference>
<evidence type="ECO:0000259" key="1">
    <source>
        <dbReference type="SMART" id="SM00587"/>
    </source>
</evidence>
<name>A0A336MB58_CULSO</name>
<feature type="domain" description="CHK kinase-like" evidence="1">
    <location>
        <begin position="138"/>
        <end position="331"/>
    </location>
</feature>
<accession>A0A336MB58</accession>
<proteinExistence type="predicted"/>
<dbReference type="PANTHER" id="PTHR11012">
    <property type="entry name" value="PROTEIN KINASE-LIKE DOMAIN-CONTAINING"/>
    <property type="match status" value="1"/>
</dbReference>